<evidence type="ECO:0000256" key="4">
    <source>
        <dbReference type="ARBA" id="ARBA00023136"/>
    </source>
</evidence>
<feature type="transmembrane region" description="Helical" evidence="5">
    <location>
        <begin position="83"/>
        <end position="102"/>
    </location>
</feature>
<feature type="transmembrane region" description="Helical" evidence="5">
    <location>
        <begin position="306"/>
        <end position="327"/>
    </location>
</feature>
<dbReference type="PANTHER" id="PTHR24064">
    <property type="entry name" value="SOLUTE CARRIER FAMILY 22 MEMBER"/>
    <property type="match status" value="1"/>
</dbReference>
<evidence type="ECO:0000256" key="2">
    <source>
        <dbReference type="ARBA" id="ARBA00022692"/>
    </source>
</evidence>
<evidence type="ECO:0000313" key="9">
    <source>
        <dbReference type="RefSeq" id="XP_055898258.1"/>
    </source>
</evidence>
<proteinExistence type="predicted"/>
<feature type="transmembrane region" description="Helical" evidence="5">
    <location>
        <begin position="213"/>
        <end position="237"/>
    </location>
</feature>
<dbReference type="OMA" id="CGVANIA"/>
<protein>
    <submittedName>
        <fullName evidence="8 9">Organic cation/carnitine transporter 2-like isoform X1</fullName>
    </submittedName>
</protein>
<feature type="transmembrane region" description="Helical" evidence="5">
    <location>
        <begin position="467"/>
        <end position="486"/>
    </location>
</feature>
<evidence type="ECO:0000259" key="6">
    <source>
        <dbReference type="PROSITE" id="PS50850"/>
    </source>
</evidence>
<organism evidence="7 9">
    <name type="scientific">Biomphalaria glabrata</name>
    <name type="common">Bloodfluke planorb</name>
    <name type="synonym">Freshwater snail</name>
    <dbReference type="NCBI Taxonomy" id="6526"/>
    <lineage>
        <taxon>Eukaryota</taxon>
        <taxon>Metazoa</taxon>
        <taxon>Spiralia</taxon>
        <taxon>Lophotrochozoa</taxon>
        <taxon>Mollusca</taxon>
        <taxon>Gastropoda</taxon>
        <taxon>Heterobranchia</taxon>
        <taxon>Euthyneura</taxon>
        <taxon>Panpulmonata</taxon>
        <taxon>Hygrophila</taxon>
        <taxon>Lymnaeoidea</taxon>
        <taxon>Planorbidae</taxon>
        <taxon>Biomphalaria</taxon>
    </lineage>
</organism>
<feature type="transmembrane region" description="Helical" evidence="5">
    <location>
        <begin position="557"/>
        <end position="576"/>
    </location>
</feature>
<dbReference type="PROSITE" id="PS50850">
    <property type="entry name" value="MFS"/>
    <property type="match status" value="1"/>
</dbReference>
<dbReference type="RefSeq" id="XP_055898248.1">
    <property type="nucleotide sequence ID" value="XM_056042273.1"/>
</dbReference>
<feature type="transmembrane region" description="Helical" evidence="5">
    <location>
        <begin position="404"/>
        <end position="423"/>
    </location>
</feature>
<dbReference type="AlphaFoldDB" id="A0A9W3BFP1"/>
<accession>A0A9W3BFP1</accession>
<name>A0A9W3BFP1_BIOGL</name>
<feature type="transmembrane region" description="Helical" evidence="5">
    <location>
        <begin position="273"/>
        <end position="294"/>
    </location>
</feature>
<dbReference type="InterPro" id="IPR036259">
    <property type="entry name" value="MFS_trans_sf"/>
</dbReference>
<dbReference type="OrthoDB" id="2261376at2759"/>
<gene>
    <name evidence="8 9 10" type="primary">LOC106072083</name>
</gene>
<dbReference type="Pfam" id="PF07690">
    <property type="entry name" value="MFS_1"/>
    <property type="match status" value="1"/>
</dbReference>
<feature type="transmembrane region" description="Helical" evidence="5">
    <location>
        <begin position="243"/>
        <end position="261"/>
    </location>
</feature>
<keyword evidence="2 5" id="KW-0812">Transmembrane</keyword>
<evidence type="ECO:0000256" key="1">
    <source>
        <dbReference type="ARBA" id="ARBA00004141"/>
    </source>
</evidence>
<dbReference type="GeneID" id="106072083"/>
<evidence type="ECO:0000313" key="7">
    <source>
        <dbReference type="Proteomes" id="UP001165740"/>
    </source>
</evidence>
<reference evidence="8 9" key="1">
    <citation type="submission" date="2025-04" db="UniProtKB">
        <authorList>
            <consortium name="RefSeq"/>
        </authorList>
    </citation>
    <scope>IDENTIFICATION</scope>
</reference>
<dbReference type="RefSeq" id="XP_055898266.1">
    <property type="nucleotide sequence ID" value="XM_056042291.1"/>
</dbReference>
<feature type="domain" description="Major facilitator superfamily (MFS) profile" evidence="6">
    <location>
        <begin position="85"/>
        <end position="581"/>
    </location>
</feature>
<keyword evidence="7" id="KW-1185">Reference proteome</keyword>
<dbReference type="Proteomes" id="UP001165740">
    <property type="component" value="Chromosome 1"/>
</dbReference>
<evidence type="ECO:0000313" key="8">
    <source>
        <dbReference type="RefSeq" id="XP_055898248.1"/>
    </source>
</evidence>
<feature type="transmembrane region" description="Helical" evidence="5">
    <location>
        <begin position="435"/>
        <end position="455"/>
    </location>
</feature>
<dbReference type="SUPFAM" id="SSF103473">
    <property type="entry name" value="MFS general substrate transporter"/>
    <property type="match status" value="1"/>
</dbReference>
<evidence type="ECO:0000256" key="5">
    <source>
        <dbReference type="SAM" id="Phobius"/>
    </source>
</evidence>
<dbReference type="CDD" id="cd17317">
    <property type="entry name" value="MFS_SLC22"/>
    <property type="match status" value="1"/>
</dbReference>
<evidence type="ECO:0000313" key="10">
    <source>
        <dbReference type="RefSeq" id="XP_055898266.1"/>
    </source>
</evidence>
<keyword evidence="4 5" id="KW-0472">Membrane</keyword>
<dbReference type="InterPro" id="IPR011701">
    <property type="entry name" value="MFS"/>
</dbReference>
<dbReference type="Gene3D" id="1.20.1250.20">
    <property type="entry name" value="MFS general substrate transporter like domains"/>
    <property type="match status" value="1"/>
</dbReference>
<dbReference type="RefSeq" id="XP_055898258.1">
    <property type="nucleotide sequence ID" value="XM_056042283.1"/>
</dbReference>
<dbReference type="GO" id="GO:0022857">
    <property type="term" value="F:transmembrane transporter activity"/>
    <property type="evidence" value="ECO:0007669"/>
    <property type="project" value="InterPro"/>
</dbReference>
<dbReference type="GO" id="GO:0016020">
    <property type="term" value="C:membrane"/>
    <property type="evidence" value="ECO:0007669"/>
    <property type="project" value="UniProtKB-SubCell"/>
</dbReference>
<dbReference type="InterPro" id="IPR020846">
    <property type="entry name" value="MFS_dom"/>
</dbReference>
<sequence length="606" mass="67297">MELAGDVETKIDKELSVSMVGVDNLSFDDLQKGKQETDLNVDAAPINAPGVECDAKADKKEMTSPDLVDDIQQHLGGYGRYQILIFLLLSLVYMRGGWHVWISIYQGWTPTFHCKRSPGLNLNDSVPYYEESGQLVYSQCDQYVNLTLNNKTEACTNGWEYLWESSYTSIVSEYNLVCADSYQNELTSTMYMVGSAIGVLTLTPLADRFGTKSVMLVSLWSQAVFATVLIWSSNIIVFCFLKFLIGLTNMTIALNVFVLMTETFDASHRTSPIIALEFFWSFGIMSLALLGYLIPDWKDLELTIALPINILSVSFIFIIPESLPFLLSKGKVKKAKKVIALFLKVNRLPNIPEVEQKLSAFQSKNNNLNAAADSDVTRDPSDRNVPPPKVYTVFSLFRTPKLRMISIIMFYLFLVNSLSYFGIMFNTPALNGDRFLNLCLLGLVEIPANVLALFFNKTLGRRRSISLFLLICAVANLIVIFIPDTAEGIDAEKLKTALVLIGKFGITGSYSTIYLYAAEVFPTIVRNQAVGASSFFENIGSIAAPNMVYANNSLNNLPLGLFGGMTIVGCGLVLLLPETLDRPLPQTIEDAERNIPSQKQIKTPSI</sequence>
<keyword evidence="3 5" id="KW-1133">Transmembrane helix</keyword>
<evidence type="ECO:0000256" key="3">
    <source>
        <dbReference type="ARBA" id="ARBA00022989"/>
    </source>
</evidence>
<comment type="subcellular location">
    <subcellularLocation>
        <location evidence="1">Membrane</location>
        <topology evidence="1">Multi-pass membrane protein</topology>
    </subcellularLocation>
</comment>